<gene>
    <name evidence="1" type="ORF">GCM10011499_16320</name>
</gene>
<evidence type="ECO:0000313" key="2">
    <source>
        <dbReference type="Proteomes" id="UP000596977"/>
    </source>
</evidence>
<reference evidence="1 2" key="1">
    <citation type="journal article" date="2014" name="Int. J. Syst. Evol. Microbiol.">
        <title>Complete genome sequence of Corynebacterium casei LMG S-19264T (=DSM 44701T), isolated from a smear-ripened cheese.</title>
        <authorList>
            <consortium name="US DOE Joint Genome Institute (JGI-PGF)"/>
            <person name="Walter F."/>
            <person name="Albersmeier A."/>
            <person name="Kalinowski J."/>
            <person name="Ruckert C."/>
        </authorList>
    </citation>
    <scope>NUCLEOTIDE SEQUENCE [LARGE SCALE GENOMIC DNA]</scope>
    <source>
        <strain evidence="1 2">CGMCC 1.15896</strain>
    </source>
</reference>
<dbReference type="Proteomes" id="UP000596977">
    <property type="component" value="Unassembled WGS sequence"/>
</dbReference>
<name>A0A916RAT1_9HYPH</name>
<sequence>MTPLEIAGAHIDVAILDLLNTGFKTEDVSGALTAAALAILVLTEGREATAQHLVDIAARLQVESS</sequence>
<dbReference type="RefSeq" id="WP_164735072.1">
    <property type="nucleotide sequence ID" value="NZ_BMKB01000002.1"/>
</dbReference>
<dbReference type="EMBL" id="BMKB01000002">
    <property type="protein sequence ID" value="GGA47271.1"/>
    <property type="molecule type" value="Genomic_DNA"/>
</dbReference>
<organism evidence="1 2">
    <name type="scientific">Pelagibacterium lentulum</name>
    <dbReference type="NCBI Taxonomy" id="2029865"/>
    <lineage>
        <taxon>Bacteria</taxon>
        <taxon>Pseudomonadati</taxon>
        <taxon>Pseudomonadota</taxon>
        <taxon>Alphaproteobacteria</taxon>
        <taxon>Hyphomicrobiales</taxon>
        <taxon>Devosiaceae</taxon>
        <taxon>Pelagibacterium</taxon>
    </lineage>
</organism>
<protein>
    <submittedName>
        <fullName evidence="1">Uncharacterized protein</fullName>
    </submittedName>
</protein>
<keyword evidence="2" id="KW-1185">Reference proteome</keyword>
<proteinExistence type="predicted"/>
<dbReference type="AlphaFoldDB" id="A0A916RAT1"/>
<comment type="caution">
    <text evidence="1">The sequence shown here is derived from an EMBL/GenBank/DDBJ whole genome shotgun (WGS) entry which is preliminary data.</text>
</comment>
<accession>A0A916RAT1</accession>
<evidence type="ECO:0000313" key="1">
    <source>
        <dbReference type="EMBL" id="GGA47271.1"/>
    </source>
</evidence>